<accession>A0A7X0TV27</accession>
<dbReference type="EMBL" id="JACHHU010000035">
    <property type="protein sequence ID" value="MBB6544739.1"/>
    <property type="molecule type" value="Genomic_DNA"/>
</dbReference>
<dbReference type="InterPro" id="IPR032370">
    <property type="entry name" value="FlgT_N"/>
</dbReference>
<evidence type="ECO:0000259" key="3">
    <source>
        <dbReference type="Pfam" id="PF16548"/>
    </source>
</evidence>
<evidence type="ECO:0000313" key="4">
    <source>
        <dbReference type="EMBL" id="MBB6544739.1"/>
    </source>
</evidence>
<dbReference type="InterPro" id="IPR032388">
    <property type="entry name" value="FlgT_C"/>
</dbReference>
<dbReference type="Proteomes" id="UP000537141">
    <property type="component" value="Unassembled WGS sequence"/>
</dbReference>
<dbReference type="InterPro" id="IPR038165">
    <property type="entry name" value="FlgT_C_sf"/>
</dbReference>
<name>A0A7X0TV27_9GAMM</name>
<dbReference type="AlphaFoldDB" id="A0A7X0TV27"/>
<comment type="caution">
    <text evidence="4">The sequence shown here is derived from an EMBL/GenBank/DDBJ whole genome shotgun (WGS) entry which is preliminary data.</text>
</comment>
<evidence type="ECO:0008006" key="6">
    <source>
        <dbReference type="Google" id="ProtNLM"/>
    </source>
</evidence>
<dbReference type="InterPro" id="IPR038180">
    <property type="entry name" value="FlgT_N_sf"/>
</dbReference>
<proteinExistence type="predicted"/>
<dbReference type="Pfam" id="PF16548">
    <property type="entry name" value="FlgT_N"/>
    <property type="match status" value="1"/>
</dbReference>
<dbReference type="Pfam" id="PF16538">
    <property type="entry name" value="FlgT_C"/>
    <property type="match status" value="1"/>
</dbReference>
<dbReference type="RefSeq" id="WP_184426141.1">
    <property type="nucleotide sequence ID" value="NZ_AP027362.1"/>
</dbReference>
<evidence type="ECO:0000313" key="5">
    <source>
        <dbReference type="Proteomes" id="UP000537141"/>
    </source>
</evidence>
<evidence type="ECO:0000259" key="2">
    <source>
        <dbReference type="Pfam" id="PF16539"/>
    </source>
</evidence>
<reference evidence="4 5" key="1">
    <citation type="submission" date="2020-08" db="EMBL/GenBank/DDBJ databases">
        <title>Genomic Encyclopedia of Type Strains, Phase IV (KMG-IV): sequencing the most valuable type-strain genomes for metagenomic binning, comparative biology and taxonomic classification.</title>
        <authorList>
            <person name="Goeker M."/>
        </authorList>
    </citation>
    <scope>NUCLEOTIDE SEQUENCE [LARGE SCALE GENOMIC DNA]</scope>
    <source>
        <strain evidence="4 5">DSM 26287</strain>
    </source>
</reference>
<gene>
    <name evidence="4" type="ORF">HNQ55_003272</name>
</gene>
<evidence type="ECO:0000259" key="1">
    <source>
        <dbReference type="Pfam" id="PF16538"/>
    </source>
</evidence>
<organism evidence="4 5">
    <name type="scientific">Thalassotalea piscium</name>
    <dbReference type="NCBI Taxonomy" id="1230533"/>
    <lineage>
        <taxon>Bacteria</taxon>
        <taxon>Pseudomonadati</taxon>
        <taxon>Pseudomonadota</taxon>
        <taxon>Gammaproteobacteria</taxon>
        <taxon>Alteromonadales</taxon>
        <taxon>Colwelliaceae</taxon>
        <taxon>Thalassotalea</taxon>
    </lineage>
</organism>
<keyword evidence="5" id="KW-1185">Reference proteome</keyword>
<feature type="domain" description="Flagellar assembly protein T middle" evidence="2">
    <location>
        <begin position="111"/>
        <end position="267"/>
    </location>
</feature>
<protein>
    <recommendedName>
        <fullName evidence="6">Flagellar biosynthesis protein FlgT</fullName>
    </recommendedName>
</protein>
<feature type="domain" description="Flagellar assembly protein T N-terminal" evidence="3">
    <location>
        <begin position="20"/>
        <end position="107"/>
    </location>
</feature>
<dbReference type="Gene3D" id="3.30.1660.40">
    <property type="entry name" value="FlgT, N-terminal domain"/>
    <property type="match status" value="1"/>
</dbReference>
<dbReference type="Gene3D" id="2.40.10.410">
    <property type="entry name" value="FlgT, C-terminal domain"/>
    <property type="match status" value="1"/>
</dbReference>
<feature type="domain" description="Flagellar assembly protein T C-terminal" evidence="1">
    <location>
        <begin position="310"/>
        <end position="386"/>
    </location>
</feature>
<sequence>MRYILILFTSILFVPTSVGQWYETQGNAIITNGDDKLARTKAMENALKKALLVAGASVSSVQQVVNGLLTQDEINIRATGSVNSFELINETYHDNQVTVTIRADIFPQEKQCFSADYRKSLLLTKAQLKDREQANIGGIYKIDSSVIKKLANKLTQDGMYLDTKLALKHNSSFSRYKNSMQEENIKQLSMSLSDVSDSQYILFTEIQDLSFANTNNNTWQFWQDNIYDRYFQLNTYIYNGTDGELILAKEYRNSAPWTYNKRAMIDVNSNSFWQSEYGAMIDELLSQVITDIDTNMMCQPTRGKIVQITGNTVKINLGRRHGVQVGDEFSLLHLNNFTSDAGKIYAGYNISNFKVRVTELTRDSATAITPDESIIDSIQIDDLAVRY</sequence>
<dbReference type="Gene3D" id="3.40.50.10610">
    <property type="entry name" value="ABC-type transport auxiliary lipoprotein component"/>
    <property type="match status" value="1"/>
</dbReference>
<dbReference type="Pfam" id="PF16539">
    <property type="entry name" value="FlgT_M"/>
    <property type="match status" value="1"/>
</dbReference>
<dbReference type="InterPro" id="IPR032386">
    <property type="entry name" value="FlgT_M"/>
</dbReference>